<evidence type="ECO:0000313" key="3">
    <source>
        <dbReference type="Proteomes" id="UP000552309"/>
    </source>
</evidence>
<name>A0AB73HB16_LISIO</name>
<gene>
    <name evidence="2" type="ORF">HCA89_13825</name>
</gene>
<keyword evidence="1" id="KW-1133">Transmembrane helix</keyword>
<evidence type="ECO:0000256" key="1">
    <source>
        <dbReference type="SAM" id="Phobius"/>
    </source>
</evidence>
<reference evidence="2 3" key="1">
    <citation type="submission" date="2020-03" db="EMBL/GenBank/DDBJ databases">
        <title>Soil Listeria distribution.</title>
        <authorList>
            <person name="Liao J."/>
            <person name="Wiedmann M."/>
        </authorList>
    </citation>
    <scope>NUCLEOTIDE SEQUENCE [LARGE SCALE GENOMIC DNA]</scope>
    <source>
        <strain evidence="2 3">FSL L7-0297</strain>
    </source>
</reference>
<keyword evidence="1" id="KW-0472">Membrane</keyword>
<dbReference type="RefSeq" id="WP_185543816.1">
    <property type="nucleotide sequence ID" value="NZ_JAARXV010000008.1"/>
</dbReference>
<dbReference type="Proteomes" id="UP000552309">
    <property type="component" value="Unassembled WGS sequence"/>
</dbReference>
<feature type="transmembrane region" description="Helical" evidence="1">
    <location>
        <begin position="38"/>
        <end position="61"/>
    </location>
</feature>
<keyword evidence="1" id="KW-0812">Transmembrane</keyword>
<sequence length="111" mass="13017">MSLAGTIIYFIFEFGFSLYTKLFSYLVGHAFTDMGVNVFWAVLFIAFVCISIWIFFTMYMYTSLFAFILYPLFIFLLGPAIVLLSAYALYLVFKTMRERKQLVHSNEKFSQ</sequence>
<accession>A0AB73HB16</accession>
<feature type="transmembrane region" description="Helical" evidence="1">
    <location>
        <begin position="67"/>
        <end position="93"/>
    </location>
</feature>
<proteinExistence type="predicted"/>
<organism evidence="2 3">
    <name type="scientific">Listeria innocua</name>
    <dbReference type="NCBI Taxonomy" id="1642"/>
    <lineage>
        <taxon>Bacteria</taxon>
        <taxon>Bacillati</taxon>
        <taxon>Bacillota</taxon>
        <taxon>Bacilli</taxon>
        <taxon>Bacillales</taxon>
        <taxon>Listeriaceae</taxon>
        <taxon>Listeria</taxon>
    </lineage>
</organism>
<feature type="transmembrane region" description="Helical" evidence="1">
    <location>
        <begin position="6"/>
        <end position="26"/>
    </location>
</feature>
<dbReference type="EMBL" id="JAARXV010000008">
    <property type="protein sequence ID" value="MBC2143390.1"/>
    <property type="molecule type" value="Genomic_DNA"/>
</dbReference>
<dbReference type="AlphaFoldDB" id="A0AB73HB16"/>
<evidence type="ECO:0000313" key="2">
    <source>
        <dbReference type="EMBL" id="MBC2143390.1"/>
    </source>
</evidence>
<comment type="caution">
    <text evidence="2">The sequence shown here is derived from an EMBL/GenBank/DDBJ whole genome shotgun (WGS) entry which is preliminary data.</text>
</comment>
<protein>
    <submittedName>
        <fullName evidence="2">Uncharacterized protein</fullName>
    </submittedName>
</protein>